<evidence type="ECO:0000313" key="2">
    <source>
        <dbReference type="Proteomes" id="UP000187735"/>
    </source>
</evidence>
<organism evidence="1 2">
    <name type="scientific">Fuerstiella marisgermanici</name>
    <dbReference type="NCBI Taxonomy" id="1891926"/>
    <lineage>
        <taxon>Bacteria</taxon>
        <taxon>Pseudomonadati</taxon>
        <taxon>Planctomycetota</taxon>
        <taxon>Planctomycetia</taxon>
        <taxon>Planctomycetales</taxon>
        <taxon>Planctomycetaceae</taxon>
        <taxon>Fuerstiella</taxon>
    </lineage>
</organism>
<protein>
    <submittedName>
        <fullName evidence="1">Uncharacterized protein</fullName>
    </submittedName>
</protein>
<dbReference type="AlphaFoldDB" id="A0A1P8WCP9"/>
<evidence type="ECO:0000313" key="1">
    <source>
        <dbReference type="EMBL" id="APZ91832.1"/>
    </source>
</evidence>
<keyword evidence="2" id="KW-1185">Reference proteome</keyword>
<reference evidence="1 2" key="1">
    <citation type="journal article" date="2016" name="Front. Microbiol.">
        <title>Fuerstia marisgermanicae gen. nov., sp. nov., an Unusual Member of the Phylum Planctomycetes from the German Wadden Sea.</title>
        <authorList>
            <person name="Kohn T."/>
            <person name="Heuer A."/>
            <person name="Jogler M."/>
            <person name="Vollmers J."/>
            <person name="Boedeker C."/>
            <person name="Bunk B."/>
            <person name="Rast P."/>
            <person name="Borchert D."/>
            <person name="Glockner I."/>
            <person name="Freese H.M."/>
            <person name="Klenk H.P."/>
            <person name="Overmann J."/>
            <person name="Kaster A.K."/>
            <person name="Rohde M."/>
            <person name="Wiegand S."/>
            <person name="Jogler C."/>
        </authorList>
    </citation>
    <scope>NUCLEOTIDE SEQUENCE [LARGE SCALE GENOMIC DNA]</scope>
    <source>
        <strain evidence="1 2">NH11</strain>
    </source>
</reference>
<dbReference type="KEGG" id="fmr:Fuma_01428"/>
<accession>A0A1P8WCP9</accession>
<gene>
    <name evidence="1" type="ORF">Fuma_01428</name>
</gene>
<sequence>MPKAFLHKAFLLGHDAKISRRETTFLHPFHPSEVFELGVKRCQVRRRHGRYEAGFLTHATRAHCCRMVAII</sequence>
<name>A0A1P8WCP9_9PLAN</name>
<dbReference type="EMBL" id="CP017641">
    <property type="protein sequence ID" value="APZ91832.1"/>
    <property type="molecule type" value="Genomic_DNA"/>
</dbReference>
<proteinExistence type="predicted"/>
<dbReference type="Proteomes" id="UP000187735">
    <property type="component" value="Chromosome"/>
</dbReference>